<dbReference type="InterPro" id="IPR038555">
    <property type="entry name" value="Zincin_1_sf"/>
</dbReference>
<dbReference type="AlphaFoldDB" id="A0A7X1E4H6"/>
<dbReference type="InterPro" id="IPR010428">
    <property type="entry name" value="Zincin_1"/>
</dbReference>
<dbReference type="Gene3D" id="3.30.2010.20">
    <property type="match status" value="1"/>
</dbReference>
<dbReference type="Pfam" id="PF06262">
    <property type="entry name" value="Zincin_1"/>
    <property type="match status" value="1"/>
</dbReference>
<protein>
    <submittedName>
        <fullName evidence="1">Metallopeptidase family protein</fullName>
    </submittedName>
</protein>
<name>A0A7X1E4H6_9BACT</name>
<comment type="caution">
    <text evidence="1">The sequence shown here is derived from an EMBL/GenBank/DDBJ whole genome shotgun (WGS) entry which is preliminary data.</text>
</comment>
<evidence type="ECO:0000313" key="1">
    <source>
        <dbReference type="EMBL" id="MBC2601998.1"/>
    </source>
</evidence>
<keyword evidence="2" id="KW-1185">Reference proteome</keyword>
<reference evidence="1 2" key="1">
    <citation type="submission" date="2020-07" db="EMBL/GenBank/DDBJ databases">
        <authorList>
            <person name="Feng X."/>
        </authorList>
    </citation>
    <scope>NUCLEOTIDE SEQUENCE [LARGE SCALE GENOMIC DNA]</scope>
    <source>
        <strain evidence="1 2">JCM14086</strain>
    </source>
</reference>
<dbReference type="Proteomes" id="UP000525652">
    <property type="component" value="Unassembled WGS sequence"/>
</dbReference>
<dbReference type="SUPFAM" id="SSF55486">
    <property type="entry name" value="Metalloproteases ('zincins'), catalytic domain"/>
    <property type="match status" value="1"/>
</dbReference>
<accession>A0A7X1E4H6</accession>
<gene>
    <name evidence="1" type="ORF">H5P30_09435</name>
</gene>
<evidence type="ECO:0000313" key="2">
    <source>
        <dbReference type="Proteomes" id="UP000525652"/>
    </source>
</evidence>
<dbReference type="EMBL" id="JACHVA010000081">
    <property type="protein sequence ID" value="MBC2601998.1"/>
    <property type="molecule type" value="Genomic_DNA"/>
</dbReference>
<organism evidence="1 2">
    <name type="scientific">Puniceicoccus vermicola</name>
    <dbReference type="NCBI Taxonomy" id="388746"/>
    <lineage>
        <taxon>Bacteria</taxon>
        <taxon>Pseudomonadati</taxon>
        <taxon>Verrucomicrobiota</taxon>
        <taxon>Opitutia</taxon>
        <taxon>Puniceicoccales</taxon>
        <taxon>Puniceicoccaceae</taxon>
        <taxon>Puniceicoccus</taxon>
    </lineage>
</organism>
<proteinExistence type="predicted"/>
<dbReference type="RefSeq" id="WP_185692699.1">
    <property type="nucleotide sequence ID" value="NZ_JACHVA010000081.1"/>
</dbReference>
<sequence>MKAEAGARLMATAGQVVESTMQELPEEIREIAVEIPVLLFEKVPRRLIEEGLEPDLLGLFEGGDLGEEDQAGQARIYLFLENLFDFADGDQKTFCDEVRGTLLHELGHLLGFDEEDLVVRGLD</sequence>